<keyword evidence="2" id="KW-1185">Reference proteome</keyword>
<dbReference type="OrthoDB" id="6435104at2759"/>
<evidence type="ECO:0000313" key="1">
    <source>
        <dbReference type="EMBL" id="GFY50161.1"/>
    </source>
</evidence>
<proteinExistence type="predicted"/>
<organism evidence="1 2">
    <name type="scientific">Trichonephila inaurata madagascariensis</name>
    <dbReference type="NCBI Taxonomy" id="2747483"/>
    <lineage>
        <taxon>Eukaryota</taxon>
        <taxon>Metazoa</taxon>
        <taxon>Ecdysozoa</taxon>
        <taxon>Arthropoda</taxon>
        <taxon>Chelicerata</taxon>
        <taxon>Arachnida</taxon>
        <taxon>Araneae</taxon>
        <taxon>Araneomorphae</taxon>
        <taxon>Entelegynae</taxon>
        <taxon>Araneoidea</taxon>
        <taxon>Nephilidae</taxon>
        <taxon>Trichonephila</taxon>
        <taxon>Trichonephila inaurata</taxon>
    </lineage>
</organism>
<evidence type="ECO:0000313" key="2">
    <source>
        <dbReference type="Proteomes" id="UP000886998"/>
    </source>
</evidence>
<reference evidence="1" key="1">
    <citation type="submission" date="2020-08" db="EMBL/GenBank/DDBJ databases">
        <title>Multicomponent nature underlies the extraordinary mechanical properties of spider dragline silk.</title>
        <authorList>
            <person name="Kono N."/>
            <person name="Nakamura H."/>
            <person name="Mori M."/>
            <person name="Yoshida Y."/>
            <person name="Ohtoshi R."/>
            <person name="Malay A.D."/>
            <person name="Moran D.A.P."/>
            <person name="Tomita M."/>
            <person name="Numata K."/>
            <person name="Arakawa K."/>
        </authorList>
    </citation>
    <scope>NUCLEOTIDE SEQUENCE</scope>
</reference>
<protein>
    <submittedName>
        <fullName evidence="1">Uncharacterized protein</fullName>
    </submittedName>
</protein>
<sequence>MPRKCSEAASPVMWQQALATDTLSPYTHNYLTLPADVAEATYPVYVNRSNVTLLERCVVRFIQNNNEIYNQLIWKITRKIVPCGCKVVEISTYIAARMFNEGTKSLLYLMSALEFSLGTVIHVYFDKEDAELVMISDARAQGSTQEGRMARHQLQLDLLEATDTAEGPSYGSGIYDSM</sequence>
<accession>A0A8X7BYR7</accession>
<comment type="caution">
    <text evidence="1">The sequence shown here is derived from an EMBL/GenBank/DDBJ whole genome shotgun (WGS) entry which is preliminary data.</text>
</comment>
<dbReference type="AlphaFoldDB" id="A0A8X7BYR7"/>
<dbReference type="Proteomes" id="UP000886998">
    <property type="component" value="Unassembled WGS sequence"/>
</dbReference>
<dbReference type="EMBL" id="BMAV01007336">
    <property type="protein sequence ID" value="GFY50161.1"/>
    <property type="molecule type" value="Genomic_DNA"/>
</dbReference>
<name>A0A8X7BYR7_9ARAC</name>
<gene>
    <name evidence="1" type="ORF">TNIN_81561</name>
</gene>